<feature type="transmembrane region" description="Helical" evidence="9">
    <location>
        <begin position="341"/>
        <end position="362"/>
    </location>
</feature>
<keyword evidence="9" id="KW-0999">Mitochondrion inner membrane</keyword>
<dbReference type="GO" id="GO:0005743">
    <property type="term" value="C:mitochondrial inner membrane"/>
    <property type="evidence" value="ECO:0007669"/>
    <property type="project" value="UniProtKB-SubCell"/>
</dbReference>
<dbReference type="KEGG" id="acan:ACA1_216380"/>
<feature type="coiled-coil region" evidence="10">
    <location>
        <begin position="290"/>
        <end position="317"/>
    </location>
</feature>
<dbReference type="Pfam" id="PF22099">
    <property type="entry name" value="MRS2-like"/>
    <property type="match status" value="1"/>
</dbReference>
<dbReference type="RefSeq" id="XP_004337149.1">
    <property type="nucleotide sequence ID" value="XM_004337101.1"/>
</dbReference>
<accession>L8GSQ2</accession>
<evidence type="ECO:0000256" key="5">
    <source>
        <dbReference type="ARBA" id="ARBA00022946"/>
    </source>
</evidence>
<keyword evidence="8 9" id="KW-0472">Membrane</keyword>
<dbReference type="GO" id="GO:0015095">
    <property type="term" value="F:magnesium ion transmembrane transporter activity"/>
    <property type="evidence" value="ECO:0007669"/>
    <property type="project" value="TreeGrafter"/>
</dbReference>
<sequence>MSNPDTLLEPLLRAVLGLCVAPVVRRVGLPLRGHVPATSRSFASIGASAAWDRPGGQESDQQADETLSVPQYGGREELDRTNLVRAITVDEAGSFREVSLTKADLSRELRVQKRDLRAVDVSFPNQLACFLVRDGVILINLEAFKAIVKHNSLILFTTETARGTVLQQFCPFLQYRLTREVGAHVGGFEFRVVEAVLTVLCDTLYERYGELKARIDHLLFGLEQATNGQDDYLPFLADLSHHNKTLNSFQKRVHEVRGALHQVLESDEDLAAMYLSVQAATGHRRRTDQHEEAEILIENYVAQLDDILSEVAELQSSIDVSEEYFRLTLDSQRNKIMKMNLLLTLGTFSTACAGVVTGVFGMNLQNFLETSESAFLVTTGGLTISMAASFASIYTYFRLKKML</sequence>
<feature type="transmembrane region" description="Helical" evidence="9">
    <location>
        <begin position="374"/>
        <end position="397"/>
    </location>
</feature>
<protein>
    <recommendedName>
        <fullName evidence="9">Magnesium transporter</fullName>
    </recommendedName>
</protein>
<keyword evidence="7 9" id="KW-0406">Ion transport</keyword>
<keyword evidence="6 9" id="KW-1133">Transmembrane helix</keyword>
<evidence type="ECO:0000256" key="10">
    <source>
        <dbReference type="SAM" id="Coils"/>
    </source>
</evidence>
<evidence type="ECO:0000256" key="3">
    <source>
        <dbReference type="ARBA" id="ARBA00022692"/>
    </source>
</evidence>
<dbReference type="Gene3D" id="2.40.128.330">
    <property type="match status" value="1"/>
</dbReference>
<dbReference type="PANTHER" id="PTHR13890:SF0">
    <property type="entry name" value="MAGNESIUM TRANSPORTER MRS2 HOMOLOG, MITOCHONDRIAL"/>
    <property type="match status" value="1"/>
</dbReference>
<dbReference type="GeneID" id="14915651"/>
<organism evidence="11 12">
    <name type="scientific">Acanthamoeba castellanii (strain ATCC 30010 / Neff)</name>
    <dbReference type="NCBI Taxonomy" id="1257118"/>
    <lineage>
        <taxon>Eukaryota</taxon>
        <taxon>Amoebozoa</taxon>
        <taxon>Discosea</taxon>
        <taxon>Longamoebia</taxon>
        <taxon>Centramoebida</taxon>
        <taxon>Acanthamoebidae</taxon>
        <taxon>Acanthamoeba</taxon>
    </lineage>
</organism>
<evidence type="ECO:0000256" key="1">
    <source>
        <dbReference type="ARBA" id="ARBA00004141"/>
    </source>
</evidence>
<evidence type="ECO:0000256" key="9">
    <source>
        <dbReference type="RuleBase" id="RU366042"/>
    </source>
</evidence>
<keyword evidence="4 9" id="KW-0460">Magnesium</keyword>
<dbReference type="InterPro" id="IPR039204">
    <property type="entry name" value="MRS2-like"/>
</dbReference>
<dbReference type="CDD" id="cd12823">
    <property type="entry name" value="Mrs2_Mfm1p-like"/>
    <property type="match status" value="1"/>
</dbReference>
<evidence type="ECO:0000256" key="4">
    <source>
        <dbReference type="ARBA" id="ARBA00022842"/>
    </source>
</evidence>
<evidence type="ECO:0000256" key="6">
    <source>
        <dbReference type="ARBA" id="ARBA00022989"/>
    </source>
</evidence>
<comment type="subcellular location">
    <subcellularLocation>
        <location evidence="1">Membrane</location>
        <topology evidence="1">Multi-pass membrane protein</topology>
    </subcellularLocation>
    <subcellularLocation>
        <location evidence="9">Mitochondrion inner membrane</location>
        <topology evidence="9">Multi-pass membrane protein</topology>
    </subcellularLocation>
</comment>
<evidence type="ECO:0000256" key="7">
    <source>
        <dbReference type="ARBA" id="ARBA00023065"/>
    </source>
</evidence>
<dbReference type="PANTHER" id="PTHR13890">
    <property type="entry name" value="RNA SPLICING PROTEIN MRS2, MITOCHONDRIAL"/>
    <property type="match status" value="1"/>
</dbReference>
<keyword evidence="9" id="KW-0496">Mitochondrion</keyword>
<dbReference type="EMBL" id="KB008036">
    <property type="protein sequence ID" value="ELR15136.1"/>
    <property type="molecule type" value="Genomic_DNA"/>
</dbReference>
<evidence type="ECO:0000313" key="12">
    <source>
        <dbReference type="Proteomes" id="UP000011083"/>
    </source>
</evidence>
<dbReference type="VEuPathDB" id="AmoebaDB:ACA1_216380"/>
<gene>
    <name evidence="11" type="ORF">ACA1_216380</name>
</gene>
<dbReference type="OMA" id="TRNNCII"/>
<keyword evidence="2 9" id="KW-0813">Transport</keyword>
<keyword evidence="5" id="KW-0809">Transit peptide</keyword>
<keyword evidence="10" id="KW-0175">Coiled coil</keyword>
<dbReference type="OrthoDB" id="10251508at2759"/>
<comment type="similarity">
    <text evidence="9">Belongs to the CorA metal ion transporter (MIT) (TC 1.A.35) family.</text>
</comment>
<evidence type="ECO:0000313" key="11">
    <source>
        <dbReference type="EMBL" id="ELR15136.1"/>
    </source>
</evidence>
<dbReference type="GO" id="GO:0045016">
    <property type="term" value="P:mitochondrial magnesium ion transmembrane transport"/>
    <property type="evidence" value="ECO:0007669"/>
    <property type="project" value="TreeGrafter"/>
</dbReference>
<proteinExistence type="inferred from homology"/>
<keyword evidence="3 9" id="KW-0812">Transmembrane</keyword>
<name>L8GSQ2_ACACF</name>
<dbReference type="Gene3D" id="1.20.58.340">
    <property type="entry name" value="Magnesium transport protein CorA, transmembrane region"/>
    <property type="match status" value="1"/>
</dbReference>
<dbReference type="Proteomes" id="UP000011083">
    <property type="component" value="Unassembled WGS sequence"/>
</dbReference>
<dbReference type="AlphaFoldDB" id="L8GSQ2"/>
<evidence type="ECO:0000256" key="8">
    <source>
        <dbReference type="ARBA" id="ARBA00023136"/>
    </source>
</evidence>
<keyword evidence="12" id="KW-1185">Reference proteome</keyword>
<reference evidence="11 12" key="1">
    <citation type="journal article" date="2013" name="Genome Biol.">
        <title>Genome of Acanthamoeba castellanii highlights extensive lateral gene transfer and early evolution of tyrosine kinase signaling.</title>
        <authorList>
            <person name="Clarke M."/>
            <person name="Lohan A.J."/>
            <person name="Liu B."/>
            <person name="Lagkouvardos I."/>
            <person name="Roy S."/>
            <person name="Zafar N."/>
            <person name="Bertelli C."/>
            <person name="Schilde C."/>
            <person name="Kianianmomeni A."/>
            <person name="Burglin T.R."/>
            <person name="Frech C."/>
            <person name="Turcotte B."/>
            <person name="Kopec K.O."/>
            <person name="Synnott J.M."/>
            <person name="Choo C."/>
            <person name="Paponov I."/>
            <person name="Finkler A."/>
            <person name="Soon Heng Tan C."/>
            <person name="Hutchins A.P."/>
            <person name="Weinmeier T."/>
            <person name="Rattei T."/>
            <person name="Chu J.S."/>
            <person name="Gimenez G."/>
            <person name="Irimia M."/>
            <person name="Rigden D.J."/>
            <person name="Fitzpatrick D.A."/>
            <person name="Lorenzo-Morales J."/>
            <person name="Bateman A."/>
            <person name="Chiu C.H."/>
            <person name="Tang P."/>
            <person name="Hegemann P."/>
            <person name="Fromm H."/>
            <person name="Raoult D."/>
            <person name="Greub G."/>
            <person name="Miranda-Saavedra D."/>
            <person name="Chen N."/>
            <person name="Nash P."/>
            <person name="Ginger M.L."/>
            <person name="Horn M."/>
            <person name="Schaap P."/>
            <person name="Caler L."/>
            <person name="Loftus B."/>
        </authorList>
    </citation>
    <scope>NUCLEOTIDE SEQUENCE [LARGE SCALE GENOMIC DNA]</scope>
    <source>
        <strain evidence="11 12">Neff</strain>
    </source>
</reference>
<evidence type="ECO:0000256" key="2">
    <source>
        <dbReference type="ARBA" id="ARBA00022448"/>
    </source>
</evidence>